<dbReference type="Proteomes" id="UP000220922">
    <property type="component" value="Unassembled WGS sequence"/>
</dbReference>
<proteinExistence type="inferred from homology"/>
<dbReference type="RefSeq" id="WP_097650361.1">
    <property type="nucleotide sequence ID" value="NZ_LYXE01000008.1"/>
</dbReference>
<sequence>MDNETERAKGKVTEIKGAVKESIGDLIGNEQMQAEGYVEKVEGQNRQAVAKAGEQAKGISEEISGKAEGTVGKLIGNEQMQVEGKAKELKGEARQKANQ</sequence>
<dbReference type="PANTHER" id="PTHR34977">
    <property type="entry name" value="UPF0337 PROTEIN YJBJ"/>
    <property type="match status" value="1"/>
</dbReference>
<dbReference type="AlphaFoldDB" id="A0A2H3KRT9"/>
<gene>
    <name evidence="3" type="ORF">A9Q02_21110</name>
</gene>
<dbReference type="PANTHER" id="PTHR34977:SF1">
    <property type="entry name" value="UPF0337 PROTEIN YJBJ"/>
    <property type="match status" value="1"/>
</dbReference>
<evidence type="ECO:0000313" key="4">
    <source>
        <dbReference type="Proteomes" id="UP000220922"/>
    </source>
</evidence>
<comment type="similarity">
    <text evidence="1">Belongs to the UPF0337 (CsbD) family.</text>
</comment>
<dbReference type="OrthoDB" id="163167at2"/>
<dbReference type="InterPro" id="IPR036629">
    <property type="entry name" value="YjbJ_sf"/>
</dbReference>
<dbReference type="InterPro" id="IPR008462">
    <property type="entry name" value="CsbD"/>
</dbReference>
<dbReference type="SUPFAM" id="SSF69047">
    <property type="entry name" value="Hypothetical protein YjbJ"/>
    <property type="match status" value="2"/>
</dbReference>
<protein>
    <submittedName>
        <fullName evidence="3">General stress protein CsbD</fullName>
    </submittedName>
</protein>
<feature type="domain" description="CsbD-like" evidence="2">
    <location>
        <begin position="6"/>
        <end position="57"/>
    </location>
</feature>
<evidence type="ECO:0000259" key="2">
    <source>
        <dbReference type="Pfam" id="PF05532"/>
    </source>
</evidence>
<evidence type="ECO:0000313" key="3">
    <source>
        <dbReference type="EMBL" id="PDW01345.1"/>
    </source>
</evidence>
<keyword evidence="4" id="KW-1185">Reference proteome</keyword>
<dbReference type="Gene3D" id="1.10.1470.10">
    <property type="entry name" value="YjbJ"/>
    <property type="match status" value="2"/>
</dbReference>
<reference evidence="3 4" key="1">
    <citation type="submission" date="2016-05" db="EMBL/GenBank/DDBJ databases">
        <authorList>
            <person name="Lavstsen T."/>
            <person name="Jespersen J.S."/>
        </authorList>
    </citation>
    <scope>NUCLEOTIDE SEQUENCE [LARGE SCALE GENOMIC DNA]</scope>
    <source>
        <strain evidence="3 4">B7-9</strain>
    </source>
</reference>
<comment type="caution">
    <text evidence="3">The sequence shown here is derived from an EMBL/GenBank/DDBJ whole genome shotgun (WGS) entry which is preliminary data.</text>
</comment>
<name>A0A2H3KRT9_9CHLR</name>
<dbReference type="InterPro" id="IPR050423">
    <property type="entry name" value="UPF0337_stress_rsp"/>
</dbReference>
<dbReference type="Pfam" id="PF05532">
    <property type="entry name" value="CsbD"/>
    <property type="match status" value="1"/>
</dbReference>
<organism evidence="3 4">
    <name type="scientific">Candidatus Chloroploca asiatica</name>
    <dbReference type="NCBI Taxonomy" id="1506545"/>
    <lineage>
        <taxon>Bacteria</taxon>
        <taxon>Bacillati</taxon>
        <taxon>Chloroflexota</taxon>
        <taxon>Chloroflexia</taxon>
        <taxon>Chloroflexales</taxon>
        <taxon>Chloroflexineae</taxon>
        <taxon>Oscillochloridaceae</taxon>
        <taxon>Candidatus Chloroploca</taxon>
    </lineage>
</organism>
<accession>A0A2H3KRT9</accession>
<evidence type="ECO:0000256" key="1">
    <source>
        <dbReference type="ARBA" id="ARBA00009129"/>
    </source>
</evidence>
<dbReference type="EMBL" id="LYXE01000008">
    <property type="protein sequence ID" value="PDW01345.1"/>
    <property type="molecule type" value="Genomic_DNA"/>
</dbReference>